<evidence type="ECO:0000256" key="3">
    <source>
        <dbReference type="ARBA" id="ARBA00022824"/>
    </source>
</evidence>
<keyword evidence="5 6" id="KW-0472">Membrane</keyword>
<dbReference type="Pfam" id="PF06624">
    <property type="entry name" value="RAMP4"/>
    <property type="match status" value="1"/>
</dbReference>
<evidence type="ECO:0000256" key="6">
    <source>
        <dbReference type="RuleBase" id="RU364120"/>
    </source>
</evidence>
<evidence type="ECO:0000313" key="8">
    <source>
        <dbReference type="Proteomes" id="UP000799536"/>
    </source>
</evidence>
<evidence type="ECO:0000313" key="7">
    <source>
        <dbReference type="EMBL" id="KAF2198251.1"/>
    </source>
</evidence>
<dbReference type="GO" id="GO:0005789">
    <property type="term" value="C:endoplasmic reticulum membrane"/>
    <property type="evidence" value="ECO:0007669"/>
    <property type="project" value="UniProtKB-SubCell"/>
</dbReference>
<keyword evidence="3 6" id="KW-0256">Endoplasmic reticulum</keyword>
<reference evidence="7" key="1">
    <citation type="journal article" date="2020" name="Stud. Mycol.">
        <title>101 Dothideomycetes genomes: a test case for predicting lifestyles and emergence of pathogens.</title>
        <authorList>
            <person name="Haridas S."/>
            <person name="Albert R."/>
            <person name="Binder M."/>
            <person name="Bloem J."/>
            <person name="Labutti K."/>
            <person name="Salamov A."/>
            <person name="Andreopoulos B."/>
            <person name="Baker S."/>
            <person name="Barry K."/>
            <person name="Bills G."/>
            <person name="Bluhm B."/>
            <person name="Cannon C."/>
            <person name="Castanera R."/>
            <person name="Culley D."/>
            <person name="Daum C."/>
            <person name="Ezra D."/>
            <person name="Gonzalez J."/>
            <person name="Henrissat B."/>
            <person name="Kuo A."/>
            <person name="Liang C."/>
            <person name="Lipzen A."/>
            <person name="Lutzoni F."/>
            <person name="Magnuson J."/>
            <person name="Mondo S."/>
            <person name="Nolan M."/>
            <person name="Ohm R."/>
            <person name="Pangilinan J."/>
            <person name="Park H.-J."/>
            <person name="Ramirez L."/>
            <person name="Alfaro M."/>
            <person name="Sun H."/>
            <person name="Tritt A."/>
            <person name="Yoshinaga Y."/>
            <person name="Zwiers L.-H."/>
            <person name="Turgeon B."/>
            <person name="Goodwin S."/>
            <person name="Spatafora J."/>
            <person name="Crous P."/>
            <person name="Grigoriev I."/>
        </authorList>
    </citation>
    <scope>NUCLEOTIDE SEQUENCE</scope>
    <source>
        <strain evidence="7">ATCC 74209</strain>
    </source>
</reference>
<name>A0A9P4JHT1_9PLEO</name>
<dbReference type="AlphaFoldDB" id="A0A9P4JHT1"/>
<comment type="caution">
    <text evidence="7">The sequence shown here is derived from an EMBL/GenBank/DDBJ whole genome shotgun (WGS) entry which is preliminary data.</text>
</comment>
<proteinExistence type="inferred from homology"/>
<comment type="subcellular location">
    <subcellularLocation>
        <location evidence="6">Membrane</location>
        <topology evidence="6">Single-pass membrane protein</topology>
    </subcellularLocation>
    <subcellularLocation>
        <location evidence="6">Endoplasmic reticulum membrane</location>
        <topology evidence="6">Single-pass membrane protein</topology>
    </subcellularLocation>
</comment>
<evidence type="ECO:0000256" key="5">
    <source>
        <dbReference type="ARBA" id="ARBA00023136"/>
    </source>
</evidence>
<gene>
    <name evidence="7" type="ORF">GQ43DRAFT_474703</name>
</gene>
<keyword evidence="8" id="KW-1185">Reference proteome</keyword>
<evidence type="ECO:0000256" key="4">
    <source>
        <dbReference type="ARBA" id="ARBA00022989"/>
    </source>
</evidence>
<dbReference type="InterPro" id="IPR010580">
    <property type="entry name" value="ER_stress-assoc"/>
</dbReference>
<protein>
    <recommendedName>
        <fullName evidence="6">Stress-associated endoplasmic reticulum protein</fullName>
    </recommendedName>
</protein>
<evidence type="ECO:0000256" key="2">
    <source>
        <dbReference type="ARBA" id="ARBA00022692"/>
    </source>
</evidence>
<comment type="function">
    <text evidence="6">Interacts with target proteins during translocation into the lumen of the endoplasmic reticulum. Protects unfolded target proteins against degradation and facilitate correct glycosylation.</text>
</comment>
<dbReference type="OrthoDB" id="16679at2759"/>
<dbReference type="EMBL" id="ML994158">
    <property type="protein sequence ID" value="KAF2198251.1"/>
    <property type="molecule type" value="Genomic_DNA"/>
</dbReference>
<evidence type="ECO:0000256" key="1">
    <source>
        <dbReference type="ARBA" id="ARBA00005500"/>
    </source>
</evidence>
<accession>A0A9P4JHT1</accession>
<dbReference type="Proteomes" id="UP000799536">
    <property type="component" value="Unassembled WGS sequence"/>
</dbReference>
<keyword evidence="2 6" id="KW-0812">Transmembrane</keyword>
<feature type="transmembrane region" description="Helical" evidence="6">
    <location>
        <begin position="60"/>
        <end position="81"/>
    </location>
</feature>
<organism evidence="7 8">
    <name type="scientific">Delitschia confertaspora ATCC 74209</name>
    <dbReference type="NCBI Taxonomy" id="1513339"/>
    <lineage>
        <taxon>Eukaryota</taxon>
        <taxon>Fungi</taxon>
        <taxon>Dikarya</taxon>
        <taxon>Ascomycota</taxon>
        <taxon>Pezizomycotina</taxon>
        <taxon>Dothideomycetes</taxon>
        <taxon>Pleosporomycetidae</taxon>
        <taxon>Pleosporales</taxon>
        <taxon>Delitschiaceae</taxon>
        <taxon>Delitschia</taxon>
    </lineage>
</organism>
<keyword evidence="4 6" id="KW-1133">Transmembrane helix</keyword>
<comment type="similarity">
    <text evidence="1 6">Belongs to the RAMP4 family.</text>
</comment>
<sequence>MGEGTSIGLAQIFIRTPMAQTPQQRAANARFEETQKKKMGKPVTAVKRKEEFRSPISKGWIIILGFVVCGGLIVELLRLLFG</sequence>